<dbReference type="EC" id="1.11.1.5" evidence="10"/>
<keyword evidence="3 16" id="KW-0575">Peroxidase</keyword>
<dbReference type="Proteomes" id="UP000664859">
    <property type="component" value="Unassembled WGS sequence"/>
</dbReference>
<comment type="caution">
    <text evidence="16">The sequence shown here is derived from an EMBL/GenBank/DDBJ whole genome shotgun (WGS) entry which is preliminary data.</text>
</comment>
<dbReference type="PROSITE" id="PS00436">
    <property type="entry name" value="PEROXIDASE_2"/>
    <property type="match status" value="1"/>
</dbReference>
<evidence type="ECO:0000256" key="11">
    <source>
        <dbReference type="ARBA" id="ARBA00040313"/>
    </source>
</evidence>
<dbReference type="InterPro" id="IPR019794">
    <property type="entry name" value="Peroxidases_AS"/>
</dbReference>
<sequence length="361" mass="38822">MLGNIARCTLAQAARSGTSNFIRHARGLSSRAEVVSGRFSPLLLAATVSAAGLTLSAVPAAAVPIDYAAVKKDIAQVIEADAAKRGDGTSLAGTLVRLAWHASGTYCKSAGNGGSAGATMRFEPEKSWGANAGLGPARAALEPIKAKYPGISYADLWTLAGSVAIEEMGGPSIKWRPGRLDSHKPTTVPDGRLPDADKQDIGKTIDHIRAVFGRMGFSDREMVALIGAHAVGRCHTDASGYWGPWTLAETTFSNDLFRQLVEGGPWTVKRTHEGKPWNGPLQFEDPSGKLMMLPSDMALIWDKDFRKLCEEYAKDEDRFFADFSAAWTKLLELGVPVFNQSTSLTFAAMFRRVFDLFGLGN</sequence>
<evidence type="ECO:0000256" key="5">
    <source>
        <dbReference type="ARBA" id="ARBA00022723"/>
    </source>
</evidence>
<dbReference type="Gene3D" id="1.10.420.10">
    <property type="entry name" value="Peroxidase, domain 2"/>
    <property type="match status" value="1"/>
</dbReference>
<comment type="catalytic activity">
    <reaction evidence="12">
        <text>2 Fe(II)-[cytochrome c] + H2O2 + 2 H(+) = 2 Fe(III)-[cytochrome c] + 2 H2O</text>
        <dbReference type="Rhea" id="RHEA:16581"/>
        <dbReference type="Rhea" id="RHEA-COMP:10350"/>
        <dbReference type="Rhea" id="RHEA-COMP:14399"/>
        <dbReference type="ChEBI" id="CHEBI:15377"/>
        <dbReference type="ChEBI" id="CHEBI:15378"/>
        <dbReference type="ChEBI" id="CHEBI:16240"/>
        <dbReference type="ChEBI" id="CHEBI:29033"/>
        <dbReference type="ChEBI" id="CHEBI:29034"/>
        <dbReference type="EC" id="1.11.1.5"/>
    </reaction>
</comment>
<feature type="region of interest" description="Disordered" evidence="14">
    <location>
        <begin position="176"/>
        <end position="198"/>
    </location>
</feature>
<keyword evidence="8" id="KW-0408">Iron</keyword>
<organism evidence="16 17">
    <name type="scientific">Tribonema minus</name>
    <dbReference type="NCBI Taxonomy" id="303371"/>
    <lineage>
        <taxon>Eukaryota</taxon>
        <taxon>Sar</taxon>
        <taxon>Stramenopiles</taxon>
        <taxon>Ochrophyta</taxon>
        <taxon>PX clade</taxon>
        <taxon>Xanthophyceae</taxon>
        <taxon>Tribonematales</taxon>
        <taxon>Tribonemataceae</taxon>
        <taxon>Tribonema</taxon>
    </lineage>
</organism>
<keyword evidence="4" id="KW-0349">Heme</keyword>
<feature type="domain" description="Plant heme peroxidase family profile" evidence="15">
    <location>
        <begin position="137"/>
        <end position="358"/>
    </location>
</feature>
<evidence type="ECO:0000256" key="3">
    <source>
        <dbReference type="ARBA" id="ARBA00022559"/>
    </source>
</evidence>
<dbReference type="InterPro" id="IPR019793">
    <property type="entry name" value="Peroxidases_heam-ligand_BS"/>
</dbReference>
<protein>
    <recommendedName>
        <fullName evidence="11">Cytochrome c peroxidase, mitochondrial</fullName>
        <ecNumber evidence="10">1.11.1.5</ecNumber>
    </recommendedName>
</protein>
<dbReference type="Pfam" id="PF00141">
    <property type="entry name" value="peroxidase"/>
    <property type="match status" value="1"/>
</dbReference>
<dbReference type="InterPro" id="IPR002207">
    <property type="entry name" value="Peroxidase_I"/>
</dbReference>
<dbReference type="GO" id="GO:0005758">
    <property type="term" value="C:mitochondrial intermembrane space"/>
    <property type="evidence" value="ECO:0007669"/>
    <property type="project" value="UniProtKB-SubCell"/>
</dbReference>
<evidence type="ECO:0000313" key="17">
    <source>
        <dbReference type="Proteomes" id="UP000664859"/>
    </source>
</evidence>
<evidence type="ECO:0000256" key="6">
    <source>
        <dbReference type="ARBA" id="ARBA00022946"/>
    </source>
</evidence>
<dbReference type="InterPro" id="IPR044831">
    <property type="entry name" value="Ccp1-like"/>
</dbReference>
<dbReference type="AlphaFoldDB" id="A0A836CN41"/>
<gene>
    <name evidence="16" type="ORF">JKP88DRAFT_292823</name>
</gene>
<dbReference type="OrthoDB" id="2859658at2759"/>
<evidence type="ECO:0000256" key="4">
    <source>
        <dbReference type="ARBA" id="ARBA00022617"/>
    </source>
</evidence>
<dbReference type="InterPro" id="IPR002016">
    <property type="entry name" value="Haem_peroxidase"/>
</dbReference>
<evidence type="ECO:0000256" key="13">
    <source>
        <dbReference type="RuleBase" id="RU004241"/>
    </source>
</evidence>
<dbReference type="EMBL" id="JAFCMP010000004">
    <property type="protein sequence ID" value="KAG5192522.1"/>
    <property type="molecule type" value="Genomic_DNA"/>
</dbReference>
<dbReference type="GO" id="GO:0046872">
    <property type="term" value="F:metal ion binding"/>
    <property type="evidence" value="ECO:0007669"/>
    <property type="project" value="UniProtKB-KW"/>
</dbReference>
<reference evidence="16" key="1">
    <citation type="submission" date="2021-02" db="EMBL/GenBank/DDBJ databases">
        <title>First Annotated Genome of the Yellow-green Alga Tribonema minus.</title>
        <authorList>
            <person name="Mahan K.M."/>
        </authorList>
    </citation>
    <scope>NUCLEOTIDE SEQUENCE</scope>
    <source>
        <strain evidence="16">UTEX B ZZ1240</strain>
    </source>
</reference>
<dbReference type="GO" id="GO:0034599">
    <property type="term" value="P:cellular response to oxidative stress"/>
    <property type="evidence" value="ECO:0007669"/>
    <property type="project" value="InterPro"/>
</dbReference>
<dbReference type="InterPro" id="IPR010255">
    <property type="entry name" value="Haem_peroxidase_sf"/>
</dbReference>
<dbReference type="GO" id="GO:0004130">
    <property type="term" value="F:cytochrome-c peroxidase activity"/>
    <property type="evidence" value="ECO:0007669"/>
    <property type="project" value="UniProtKB-EC"/>
</dbReference>
<dbReference type="PRINTS" id="PR00458">
    <property type="entry name" value="PEROXIDASE"/>
</dbReference>
<dbReference type="Gene3D" id="1.10.520.10">
    <property type="match status" value="1"/>
</dbReference>
<keyword evidence="6" id="KW-0809">Transit peptide</keyword>
<dbReference type="SUPFAM" id="SSF48113">
    <property type="entry name" value="Heme-dependent peroxidases"/>
    <property type="match status" value="1"/>
</dbReference>
<evidence type="ECO:0000256" key="2">
    <source>
        <dbReference type="ARBA" id="ARBA00004569"/>
    </source>
</evidence>
<accession>A0A836CN41</accession>
<dbReference type="PANTHER" id="PTHR31356">
    <property type="entry name" value="THYLAKOID LUMENAL 29 KDA PROTEIN, CHLOROPLASTIC-RELATED"/>
    <property type="match status" value="1"/>
</dbReference>
<keyword evidence="7" id="KW-0560">Oxidoreductase</keyword>
<dbReference type="PRINTS" id="PR00459">
    <property type="entry name" value="ASPEROXIDASE"/>
</dbReference>
<evidence type="ECO:0000256" key="9">
    <source>
        <dbReference type="ARBA" id="ARBA00023128"/>
    </source>
</evidence>
<proteinExistence type="inferred from homology"/>
<dbReference type="GO" id="GO:0005759">
    <property type="term" value="C:mitochondrial matrix"/>
    <property type="evidence" value="ECO:0007669"/>
    <property type="project" value="UniProtKB-SubCell"/>
</dbReference>
<evidence type="ECO:0000256" key="8">
    <source>
        <dbReference type="ARBA" id="ARBA00023004"/>
    </source>
</evidence>
<evidence type="ECO:0000256" key="7">
    <source>
        <dbReference type="ARBA" id="ARBA00023002"/>
    </source>
</evidence>
<evidence type="ECO:0000256" key="12">
    <source>
        <dbReference type="ARBA" id="ARBA00049265"/>
    </source>
</evidence>
<dbReference type="PANTHER" id="PTHR31356:SF58">
    <property type="entry name" value="CYTOCHROME C PEROXIDASE, MITOCHONDRIAL"/>
    <property type="match status" value="1"/>
</dbReference>
<evidence type="ECO:0000256" key="14">
    <source>
        <dbReference type="SAM" id="MobiDB-lite"/>
    </source>
</evidence>
<dbReference type="GO" id="GO:0042744">
    <property type="term" value="P:hydrogen peroxide catabolic process"/>
    <property type="evidence" value="ECO:0007669"/>
    <property type="project" value="TreeGrafter"/>
</dbReference>
<dbReference type="GO" id="GO:0000302">
    <property type="term" value="P:response to reactive oxygen species"/>
    <property type="evidence" value="ECO:0007669"/>
    <property type="project" value="TreeGrafter"/>
</dbReference>
<keyword evidence="5" id="KW-0479">Metal-binding</keyword>
<comment type="similarity">
    <text evidence="13">Belongs to the peroxidase family.</text>
</comment>
<keyword evidence="9" id="KW-0496">Mitochondrion</keyword>
<keyword evidence="17" id="KW-1185">Reference proteome</keyword>
<name>A0A836CN41_9STRA</name>
<dbReference type="FunFam" id="1.10.420.10:FF:000009">
    <property type="entry name" value="Ascorbate peroxidase"/>
    <property type="match status" value="1"/>
</dbReference>
<comment type="subcellular location">
    <subcellularLocation>
        <location evidence="2">Mitochondrion intermembrane space</location>
    </subcellularLocation>
    <subcellularLocation>
        <location evidence="1">Mitochondrion matrix</location>
    </subcellularLocation>
</comment>
<evidence type="ECO:0000313" key="16">
    <source>
        <dbReference type="EMBL" id="KAG5192522.1"/>
    </source>
</evidence>
<evidence type="ECO:0000259" key="15">
    <source>
        <dbReference type="PROSITE" id="PS50873"/>
    </source>
</evidence>
<dbReference type="PROSITE" id="PS00435">
    <property type="entry name" value="PEROXIDASE_1"/>
    <property type="match status" value="1"/>
</dbReference>
<evidence type="ECO:0000256" key="1">
    <source>
        <dbReference type="ARBA" id="ARBA00004305"/>
    </source>
</evidence>
<evidence type="ECO:0000256" key="10">
    <source>
        <dbReference type="ARBA" id="ARBA00039063"/>
    </source>
</evidence>
<dbReference type="PROSITE" id="PS50873">
    <property type="entry name" value="PEROXIDASE_4"/>
    <property type="match status" value="1"/>
</dbReference>
<dbReference type="GO" id="GO:0020037">
    <property type="term" value="F:heme binding"/>
    <property type="evidence" value="ECO:0007669"/>
    <property type="project" value="InterPro"/>
</dbReference>